<proteinExistence type="inferred from homology"/>
<dbReference type="GO" id="GO:0046872">
    <property type="term" value="F:metal ion binding"/>
    <property type="evidence" value="ECO:0007669"/>
    <property type="project" value="UniProtKB-KW"/>
</dbReference>
<keyword evidence="4" id="KW-0560">Oxidoreductase</keyword>
<dbReference type="EMBL" id="MLFT02000003">
    <property type="protein sequence ID" value="PHT51893.1"/>
    <property type="molecule type" value="Genomic_DNA"/>
</dbReference>
<dbReference type="SUPFAM" id="SSF51197">
    <property type="entry name" value="Clavaminate synthase-like"/>
    <property type="match status" value="1"/>
</dbReference>
<dbReference type="GO" id="GO:0002238">
    <property type="term" value="P:response to molecule of fungal origin"/>
    <property type="evidence" value="ECO:0007669"/>
    <property type="project" value="UniProtKB-ARBA"/>
</dbReference>
<dbReference type="GO" id="GO:0031418">
    <property type="term" value="F:L-ascorbic acid binding"/>
    <property type="evidence" value="ECO:0007669"/>
    <property type="project" value="UniProtKB-KW"/>
</dbReference>
<dbReference type="OrthoDB" id="288590at2759"/>
<keyword evidence="7" id="KW-1185">Reference proteome</keyword>
<evidence type="ECO:0000256" key="2">
    <source>
        <dbReference type="ARBA" id="ARBA00022896"/>
    </source>
</evidence>
<sequence length="290" mass="32801">MASKELKIPTIVFSKEELKPGTSQWDSTKDQVFQALQEYGCFEAIYDNVIPSETRESMFGKLKEIFEFPIEIKLKNLSDKPLQGYLGQIPHLPLNVIKSYSKSHVELDQMVKMMVLESLGLTNYVNDEFLEPNNFYLRFSHYKAPTQGQNIGNKVGLSGHTDVTVLSIISQNQVNGLQVFKKNGEDQWIDVNIAPNSFLVLSGDPFMAWTNGRVHSPIHRVTMAGESDRFSIQLSSLPNGDYTIKPPKELVDEEHPLLFKPYESVEYFKYVMSEAGQKTGTGVFKAYCGV</sequence>
<comment type="similarity">
    <text evidence="4">Belongs to the iron/ascorbate-dependent oxidoreductase family.</text>
</comment>
<dbReference type="InterPro" id="IPR027443">
    <property type="entry name" value="IPNS-like_sf"/>
</dbReference>
<evidence type="ECO:0000259" key="5">
    <source>
        <dbReference type="PROSITE" id="PS51471"/>
    </source>
</evidence>
<dbReference type="Pfam" id="PF03171">
    <property type="entry name" value="2OG-FeII_Oxy"/>
    <property type="match status" value="1"/>
</dbReference>
<reference evidence="6 7" key="1">
    <citation type="journal article" date="2017" name="Genome Biol.">
        <title>New reference genome sequences of hot pepper reveal the massive evolution of plant disease-resistance genes by retroduplication.</title>
        <authorList>
            <person name="Kim S."/>
            <person name="Park J."/>
            <person name="Yeom S.I."/>
            <person name="Kim Y.M."/>
            <person name="Seo E."/>
            <person name="Kim K.T."/>
            <person name="Kim M.S."/>
            <person name="Lee J.M."/>
            <person name="Cheong K."/>
            <person name="Shin H.S."/>
            <person name="Kim S.B."/>
            <person name="Han K."/>
            <person name="Lee J."/>
            <person name="Park M."/>
            <person name="Lee H.A."/>
            <person name="Lee H.Y."/>
            <person name="Lee Y."/>
            <person name="Oh S."/>
            <person name="Lee J.H."/>
            <person name="Choi E."/>
            <person name="Choi E."/>
            <person name="Lee S.E."/>
            <person name="Jeon J."/>
            <person name="Kim H."/>
            <person name="Choi G."/>
            <person name="Song H."/>
            <person name="Lee J."/>
            <person name="Lee S.C."/>
            <person name="Kwon J.K."/>
            <person name="Lee H.Y."/>
            <person name="Koo N."/>
            <person name="Hong Y."/>
            <person name="Kim R.W."/>
            <person name="Kang W.H."/>
            <person name="Huh J.H."/>
            <person name="Kang B.C."/>
            <person name="Yang T.J."/>
            <person name="Lee Y.H."/>
            <person name="Bennetzen J.L."/>
            <person name="Choi D."/>
        </authorList>
    </citation>
    <scope>NUCLEOTIDE SEQUENCE [LARGE SCALE GENOMIC DNA]</scope>
    <source>
        <strain evidence="7">cv. PBC81</strain>
    </source>
</reference>
<dbReference type="Gene3D" id="2.60.120.330">
    <property type="entry name" value="B-lactam Antibiotic, Isopenicillin N Synthase, Chain"/>
    <property type="match status" value="2"/>
</dbReference>
<evidence type="ECO:0000256" key="1">
    <source>
        <dbReference type="ARBA" id="ARBA00022723"/>
    </source>
</evidence>
<dbReference type="PROSITE" id="PS51471">
    <property type="entry name" value="FE2OG_OXY"/>
    <property type="match status" value="1"/>
</dbReference>
<dbReference type="InterPro" id="IPR050231">
    <property type="entry name" value="Iron_ascorbate_oxido_reductase"/>
</dbReference>
<organism evidence="6 7">
    <name type="scientific">Capsicum baccatum</name>
    <name type="common">Peruvian pepper</name>
    <dbReference type="NCBI Taxonomy" id="33114"/>
    <lineage>
        <taxon>Eukaryota</taxon>
        <taxon>Viridiplantae</taxon>
        <taxon>Streptophyta</taxon>
        <taxon>Embryophyta</taxon>
        <taxon>Tracheophyta</taxon>
        <taxon>Spermatophyta</taxon>
        <taxon>Magnoliopsida</taxon>
        <taxon>eudicotyledons</taxon>
        <taxon>Gunneridae</taxon>
        <taxon>Pentapetalae</taxon>
        <taxon>asterids</taxon>
        <taxon>lamiids</taxon>
        <taxon>Solanales</taxon>
        <taxon>Solanaceae</taxon>
        <taxon>Solanoideae</taxon>
        <taxon>Capsiceae</taxon>
        <taxon>Capsicum</taxon>
    </lineage>
</organism>
<dbReference type="Proteomes" id="UP000224567">
    <property type="component" value="Unassembled WGS sequence"/>
</dbReference>
<reference evidence="7" key="2">
    <citation type="journal article" date="2017" name="J. Anim. Genet.">
        <title>Multiple reference genome sequences of hot pepper reveal the massive evolution of plant disease resistance genes by retroduplication.</title>
        <authorList>
            <person name="Kim S."/>
            <person name="Park J."/>
            <person name="Yeom S.-I."/>
            <person name="Kim Y.-M."/>
            <person name="Seo E."/>
            <person name="Kim K.-T."/>
            <person name="Kim M.-S."/>
            <person name="Lee J.M."/>
            <person name="Cheong K."/>
            <person name="Shin H.-S."/>
            <person name="Kim S.-B."/>
            <person name="Han K."/>
            <person name="Lee J."/>
            <person name="Park M."/>
            <person name="Lee H.-A."/>
            <person name="Lee H.-Y."/>
            <person name="Lee Y."/>
            <person name="Oh S."/>
            <person name="Lee J.H."/>
            <person name="Choi E."/>
            <person name="Choi E."/>
            <person name="Lee S.E."/>
            <person name="Jeon J."/>
            <person name="Kim H."/>
            <person name="Choi G."/>
            <person name="Song H."/>
            <person name="Lee J."/>
            <person name="Lee S.-C."/>
            <person name="Kwon J.-K."/>
            <person name="Lee H.-Y."/>
            <person name="Koo N."/>
            <person name="Hong Y."/>
            <person name="Kim R.W."/>
            <person name="Kang W.-H."/>
            <person name="Huh J.H."/>
            <person name="Kang B.-C."/>
            <person name="Yang T.-J."/>
            <person name="Lee Y.-H."/>
            <person name="Bennetzen J.L."/>
            <person name="Choi D."/>
        </authorList>
    </citation>
    <scope>NUCLEOTIDE SEQUENCE [LARGE SCALE GENOMIC DNA]</scope>
    <source>
        <strain evidence="7">cv. PBC81</strain>
    </source>
</reference>
<dbReference type="GO" id="GO:0016706">
    <property type="term" value="F:2-oxoglutarate-dependent dioxygenase activity"/>
    <property type="evidence" value="ECO:0007669"/>
    <property type="project" value="UniProtKB-ARBA"/>
</dbReference>
<evidence type="ECO:0000256" key="3">
    <source>
        <dbReference type="ARBA" id="ARBA00023004"/>
    </source>
</evidence>
<comment type="caution">
    <text evidence="6">The sequence shown here is derived from an EMBL/GenBank/DDBJ whole genome shotgun (WGS) entry which is preliminary data.</text>
</comment>
<dbReference type="InterPro" id="IPR044861">
    <property type="entry name" value="IPNS-like_FE2OG_OXY"/>
</dbReference>
<evidence type="ECO:0000256" key="4">
    <source>
        <dbReference type="RuleBase" id="RU003682"/>
    </source>
</evidence>
<accession>A0A2G2X360</accession>
<dbReference type="STRING" id="33114.A0A2G2X360"/>
<evidence type="ECO:0000313" key="6">
    <source>
        <dbReference type="EMBL" id="PHT51893.1"/>
    </source>
</evidence>
<dbReference type="AlphaFoldDB" id="A0A2G2X360"/>
<keyword evidence="1 4" id="KW-0479">Metal-binding</keyword>
<name>A0A2G2X360_CAPBA</name>
<feature type="domain" description="Fe2OG dioxygenase" evidence="5">
    <location>
        <begin position="132"/>
        <end position="240"/>
    </location>
</feature>
<evidence type="ECO:0000313" key="7">
    <source>
        <dbReference type="Proteomes" id="UP000224567"/>
    </source>
</evidence>
<gene>
    <name evidence="6" type="ORF">CQW23_06355</name>
</gene>
<keyword evidence="3 4" id="KW-0408">Iron</keyword>
<dbReference type="GO" id="GO:0009805">
    <property type="term" value="P:coumarin biosynthetic process"/>
    <property type="evidence" value="ECO:0007669"/>
    <property type="project" value="UniProtKB-ARBA"/>
</dbReference>
<protein>
    <recommendedName>
        <fullName evidence="5">Fe2OG dioxygenase domain-containing protein</fullName>
    </recommendedName>
</protein>
<dbReference type="InterPro" id="IPR026992">
    <property type="entry name" value="DIOX_N"/>
</dbReference>
<dbReference type="InterPro" id="IPR005123">
    <property type="entry name" value="Oxoglu/Fe-dep_dioxygenase_dom"/>
</dbReference>
<dbReference type="PANTHER" id="PTHR47990">
    <property type="entry name" value="2-OXOGLUTARATE (2OG) AND FE(II)-DEPENDENT OXYGENASE SUPERFAMILY PROTEIN-RELATED"/>
    <property type="match status" value="1"/>
</dbReference>
<dbReference type="Pfam" id="PF14226">
    <property type="entry name" value="DIOX_N"/>
    <property type="match status" value="1"/>
</dbReference>
<keyword evidence="2" id="KW-0847">Vitamin C</keyword>